<dbReference type="STRING" id="4097.A0A1S3Z5R4"/>
<dbReference type="RefSeq" id="XP_016459743.1">
    <property type="nucleotide sequence ID" value="XM_016604257.1"/>
</dbReference>
<evidence type="ECO:0000259" key="3">
    <source>
        <dbReference type="Pfam" id="PF07814"/>
    </source>
</evidence>
<dbReference type="InterPro" id="IPR011989">
    <property type="entry name" value="ARM-like"/>
</dbReference>
<proteinExistence type="inferred from homology"/>
<dbReference type="FunFam" id="1.25.10.10:FF:000519">
    <property type="entry name" value="WAPL (Wings apart-like protein regulation of heterochromatin) protein"/>
    <property type="match status" value="1"/>
</dbReference>
<dbReference type="Proteomes" id="UP000790787">
    <property type="component" value="Chromosome 3"/>
</dbReference>
<feature type="domain" description="Wings apart-like protein C-terminal" evidence="3">
    <location>
        <begin position="683"/>
        <end position="791"/>
    </location>
</feature>
<evidence type="ECO:0000313" key="5">
    <source>
        <dbReference type="RefSeq" id="XP_016459743.1"/>
    </source>
</evidence>
<dbReference type="SUPFAM" id="SSF48371">
    <property type="entry name" value="ARM repeat"/>
    <property type="match status" value="1"/>
</dbReference>
<dbReference type="OrthoDB" id="78088at2759"/>
<feature type="compositionally biased region" description="Basic residues" evidence="2">
    <location>
        <begin position="1"/>
        <end position="12"/>
    </location>
</feature>
<dbReference type="KEGG" id="nta:107783281"/>
<dbReference type="AlphaFoldDB" id="A0A1S3Z5R4"/>
<feature type="region of interest" description="Disordered" evidence="2">
    <location>
        <begin position="1"/>
        <end position="25"/>
    </location>
</feature>
<evidence type="ECO:0000313" key="4">
    <source>
        <dbReference type="Proteomes" id="UP000790787"/>
    </source>
</evidence>
<protein>
    <submittedName>
        <fullName evidence="5">Wings apart-like protein 2</fullName>
    </submittedName>
</protein>
<dbReference type="Pfam" id="PF07814">
    <property type="entry name" value="WAPL"/>
    <property type="match status" value="2"/>
</dbReference>
<comment type="similarity">
    <text evidence="1">Belongs to the WAPL family.</text>
</comment>
<feature type="region of interest" description="Disordered" evidence="2">
    <location>
        <begin position="654"/>
        <end position="694"/>
    </location>
</feature>
<dbReference type="InterPro" id="IPR016024">
    <property type="entry name" value="ARM-type_fold"/>
</dbReference>
<dbReference type="RefSeq" id="XP_016459743.1">
    <property type="nucleotide sequence ID" value="XM_016604257.2"/>
</dbReference>
<dbReference type="PANTHER" id="PTHR22100">
    <property type="entry name" value="WINGS APART-LIKE PROTEIN HOMOLOG"/>
    <property type="match status" value="1"/>
</dbReference>
<gene>
    <name evidence="5" type="primary">LOC107783281</name>
</gene>
<sequence length="932" mass="101257">MIVRTYGRRSRSMSRSYSDSGLNGDVSEEGSQDIYNFGFSSQDSVHWNNSDPYAYDAAGSSQELTILPSRKEDRDEDFWNPKKVKKVFDWEPYSLNSSQESDELGQNGNFGKFDGGLLEPKKLKGKENGFLQKKKKKVKSKELGLPSLGPTATLMETQECGEMMEHMDEVNFALDGLRKGQPVRIRRASLLSLLSICGTAQQRRLLRAHGMAKTIIDAVLGLSFDDSPSNLAAAALFYILTSDGGDDRLLDSPSCIRFLIKLLRPVAAPALIAKAPTIGSKLLAMRLDADVSQDSVKGLDSTSSSIIGKVQEVLVSCKEIKPSDGNDGHGRPEITPKWISLLTMAKSCLSTISIEDTSGTVRRSGGNFKEKLRELGGLDAVFEVARSCHSVLEGWSELSLQSVSDSKDYAALESLVLLLKCLKIMENATFLSMDNQTHLLQMKGKLDGLNSPRSFTKLILSTIKILSGAFLHRTSLDSSNNGKVCNLSAGTAHASELRSLSDKKDGNCQIMCIDSSTTCYTSEGSYSQKNLGSENRIGSAASNLESASTSTSDSWQLKLRIESSKDGSCSGTSGAFSFGVKKNSSRVSFSIGDSQRSNGEKRLELMEESQDPFAFDDEFEPSRWDLLSKPKAPQARSRQTSFLGRDDEYQSLSVLSQPESSSQENKQESSSKENKQESSSKENNQSDQASCSSADEEMSTLLADCLLTSVKVLMNLTNDNPMGCQQIAASGGLEALSALIASHFPSFSLHMDSNGSPKSGVVSDSEGHLNDQELDFLVAILGLLVNLVEKNGCNRSRLAAASVSLPGSEGFEGESQTDVIPLLCAIFLANQGAGEAAEEGKSLQWDDEDAVLQGEKEAEKMIIEAYSALLLAFLSTDSKSIRQAIAGYLPDHNLSVLVPVLERFVEFHMTLNMISPETHSAVLEVIESCRVR</sequence>
<dbReference type="InterPro" id="IPR039874">
    <property type="entry name" value="WAPL"/>
</dbReference>
<dbReference type="GeneID" id="107783281"/>
<dbReference type="PANTHER" id="PTHR22100:SF13">
    <property type="entry name" value="WINGS APART-LIKE PROTEIN HOMOLOG"/>
    <property type="match status" value="1"/>
</dbReference>
<feature type="compositionally biased region" description="Basic and acidic residues" evidence="2">
    <location>
        <begin position="665"/>
        <end position="680"/>
    </location>
</feature>
<dbReference type="PaxDb" id="4097-A0A1S3Z5R4"/>
<feature type="domain" description="Wings apart-like protein C-terminal" evidence="3">
    <location>
        <begin position="153"/>
        <end position="513"/>
    </location>
</feature>
<evidence type="ECO:0000256" key="1">
    <source>
        <dbReference type="ARBA" id="ARBA00006854"/>
    </source>
</evidence>
<dbReference type="OMA" id="DFEPSKW"/>
<name>A0A1S3Z5R4_TOBAC</name>
<keyword evidence="4" id="KW-1185">Reference proteome</keyword>
<organism evidence="4 5">
    <name type="scientific">Nicotiana tabacum</name>
    <name type="common">Common tobacco</name>
    <dbReference type="NCBI Taxonomy" id="4097"/>
    <lineage>
        <taxon>Eukaryota</taxon>
        <taxon>Viridiplantae</taxon>
        <taxon>Streptophyta</taxon>
        <taxon>Embryophyta</taxon>
        <taxon>Tracheophyta</taxon>
        <taxon>Spermatophyta</taxon>
        <taxon>Magnoliopsida</taxon>
        <taxon>eudicotyledons</taxon>
        <taxon>Gunneridae</taxon>
        <taxon>Pentapetalae</taxon>
        <taxon>asterids</taxon>
        <taxon>lamiids</taxon>
        <taxon>Solanales</taxon>
        <taxon>Solanaceae</taxon>
        <taxon>Nicotianoideae</taxon>
        <taxon>Nicotianeae</taxon>
        <taxon>Nicotiana</taxon>
    </lineage>
</organism>
<feature type="compositionally biased region" description="Low complexity" evidence="2">
    <location>
        <begin position="654"/>
        <end position="664"/>
    </location>
</feature>
<dbReference type="Gene3D" id="1.25.10.10">
    <property type="entry name" value="Leucine-rich Repeat Variant"/>
    <property type="match status" value="2"/>
</dbReference>
<reference evidence="4" key="1">
    <citation type="journal article" date="2014" name="Nat. Commun.">
        <title>The tobacco genome sequence and its comparison with those of tomato and potato.</title>
        <authorList>
            <person name="Sierro N."/>
            <person name="Battey J.N."/>
            <person name="Ouadi S."/>
            <person name="Bakaher N."/>
            <person name="Bovet L."/>
            <person name="Willig A."/>
            <person name="Goepfert S."/>
            <person name="Peitsch M.C."/>
            <person name="Ivanov N.V."/>
        </authorList>
    </citation>
    <scope>NUCLEOTIDE SEQUENCE [LARGE SCALE GENOMIC DNA]</scope>
</reference>
<accession>A0A1S3Z5R4</accession>
<dbReference type="InterPro" id="IPR022771">
    <property type="entry name" value="WAPL_C"/>
</dbReference>
<reference evidence="5" key="2">
    <citation type="submission" date="2025-08" db="UniProtKB">
        <authorList>
            <consortium name="RefSeq"/>
        </authorList>
    </citation>
    <scope>IDENTIFICATION</scope>
    <source>
        <tissue evidence="5">Leaf</tissue>
    </source>
</reference>
<evidence type="ECO:0000256" key="2">
    <source>
        <dbReference type="SAM" id="MobiDB-lite"/>
    </source>
</evidence>